<dbReference type="EMBL" id="JACHJS010000001">
    <property type="protein sequence ID" value="MBB4968606.1"/>
    <property type="molecule type" value="Genomic_DNA"/>
</dbReference>
<dbReference type="RefSeq" id="WP_246445360.1">
    <property type="nucleotide sequence ID" value="NZ_BAABAI010000006.1"/>
</dbReference>
<sequence length="45" mass="4854">MPVMSMANGLSLNLDRPAWVAAFAEPQLLTGQARVHHPRSPARGT</sequence>
<dbReference type="Proteomes" id="UP000542674">
    <property type="component" value="Unassembled WGS sequence"/>
</dbReference>
<evidence type="ECO:0000313" key="2">
    <source>
        <dbReference type="Proteomes" id="UP000542674"/>
    </source>
</evidence>
<keyword evidence="2" id="KW-1185">Reference proteome</keyword>
<accession>A0A7W7T934</accession>
<dbReference type="AlphaFoldDB" id="A0A7W7T934"/>
<evidence type="ECO:0000313" key="1">
    <source>
        <dbReference type="EMBL" id="MBB4968606.1"/>
    </source>
</evidence>
<reference evidence="1 2" key="1">
    <citation type="submission" date="2020-08" db="EMBL/GenBank/DDBJ databases">
        <title>Sequencing the genomes of 1000 actinobacteria strains.</title>
        <authorList>
            <person name="Klenk H.-P."/>
        </authorList>
    </citation>
    <scope>NUCLEOTIDE SEQUENCE [LARGE SCALE GENOMIC DNA]</scope>
    <source>
        <strain evidence="1 2">DSM 45084</strain>
    </source>
</reference>
<comment type="caution">
    <text evidence="1">The sequence shown here is derived from an EMBL/GenBank/DDBJ whole genome shotgun (WGS) entry which is preliminary data.</text>
</comment>
<name>A0A7W7T934_9PSEU</name>
<gene>
    <name evidence="1" type="ORF">F4559_005965</name>
</gene>
<proteinExistence type="predicted"/>
<protein>
    <submittedName>
        <fullName evidence="1">Uncharacterized protein</fullName>
    </submittedName>
</protein>
<organism evidence="1 2">
    <name type="scientific">Saccharothrix violaceirubra</name>
    <dbReference type="NCBI Taxonomy" id="413306"/>
    <lineage>
        <taxon>Bacteria</taxon>
        <taxon>Bacillati</taxon>
        <taxon>Actinomycetota</taxon>
        <taxon>Actinomycetes</taxon>
        <taxon>Pseudonocardiales</taxon>
        <taxon>Pseudonocardiaceae</taxon>
        <taxon>Saccharothrix</taxon>
    </lineage>
</organism>